<protein>
    <submittedName>
        <fullName evidence="1">Uncharacterized protein</fullName>
    </submittedName>
</protein>
<name>A0A0F3NEC9_ANAPH</name>
<comment type="caution">
    <text evidence="1">The sequence shown here is derived from an EMBL/GenBank/DDBJ whole genome shotgun (WGS) entry which is preliminary data.</text>
</comment>
<dbReference type="AlphaFoldDB" id="A0A0F3NEC9"/>
<evidence type="ECO:0000313" key="1">
    <source>
        <dbReference type="EMBL" id="KJV66395.1"/>
    </source>
</evidence>
<proteinExistence type="predicted"/>
<evidence type="ECO:0000313" key="2">
    <source>
        <dbReference type="Proteomes" id="UP000033385"/>
    </source>
</evidence>
<sequence length="48" mass="5551">MPPSISRAAPSETLHVAFSMIKILKTLQIYYGRFGKFHRNFPITELIE</sequence>
<accession>A0A0F3NEC9</accession>
<dbReference type="PATRIC" id="fig|1359153.3.peg.1627"/>
<gene>
    <name evidence="1" type="ORF">APHNP_1593</name>
</gene>
<reference evidence="1 2" key="1">
    <citation type="submission" date="2015-01" db="EMBL/GenBank/DDBJ databases">
        <title>Genome Sequencing of Rickettsiales.</title>
        <authorList>
            <person name="Daugherty S.C."/>
            <person name="Su Q."/>
            <person name="Abolude K."/>
            <person name="Beier-Sexton M."/>
            <person name="Carlyon J.A."/>
            <person name="Carter R."/>
            <person name="Day N.P."/>
            <person name="Dumler S.J."/>
            <person name="Dyachenko V."/>
            <person name="Godinez A."/>
            <person name="Kurtti T.J."/>
            <person name="Lichay M."/>
            <person name="Mullins K.E."/>
            <person name="Ott S."/>
            <person name="Pappas-Brown V."/>
            <person name="Paris D.H."/>
            <person name="Patel P."/>
            <person name="Richards A.L."/>
            <person name="Sadzewicz L."/>
            <person name="Sears K."/>
            <person name="Seidman D."/>
            <person name="Sengamalay N."/>
            <person name="Stenos J."/>
            <person name="Tallon L.J."/>
            <person name="Vincent G."/>
            <person name="Fraser C.M."/>
            <person name="Munderloh U."/>
            <person name="Dunning-Hotopp J.C."/>
        </authorList>
    </citation>
    <scope>NUCLEOTIDE SEQUENCE [LARGE SCALE GENOMIC DNA]</scope>
    <source>
        <strain evidence="1 2">ApNP</strain>
    </source>
</reference>
<organism evidence="1 2">
    <name type="scientific">Anaplasma phagocytophilum str. ApNP</name>
    <dbReference type="NCBI Taxonomy" id="1359153"/>
    <lineage>
        <taxon>Bacteria</taxon>
        <taxon>Pseudomonadati</taxon>
        <taxon>Pseudomonadota</taxon>
        <taxon>Alphaproteobacteria</taxon>
        <taxon>Rickettsiales</taxon>
        <taxon>Anaplasmataceae</taxon>
        <taxon>Anaplasma</taxon>
        <taxon>phagocytophilum group</taxon>
    </lineage>
</organism>
<dbReference type="Proteomes" id="UP000033385">
    <property type="component" value="Unassembled WGS sequence"/>
</dbReference>
<dbReference type="EMBL" id="LANW01000001">
    <property type="protein sequence ID" value="KJV66395.1"/>
    <property type="molecule type" value="Genomic_DNA"/>
</dbReference>